<feature type="domain" description="Chitin-binding type-2" evidence="5">
    <location>
        <begin position="21"/>
        <end position="87"/>
    </location>
</feature>
<name>A0A7I8WET7_9ANNE</name>
<dbReference type="SMART" id="SM00209">
    <property type="entry name" value="TSP1"/>
    <property type="match status" value="1"/>
</dbReference>
<dbReference type="SUPFAM" id="SSF82895">
    <property type="entry name" value="TSP-1 type 1 repeat"/>
    <property type="match status" value="1"/>
</dbReference>
<keyword evidence="7" id="KW-1185">Reference proteome</keyword>
<dbReference type="InterPro" id="IPR036508">
    <property type="entry name" value="Chitin-bd_dom_sf"/>
</dbReference>
<proteinExistence type="predicted"/>
<dbReference type="AlphaFoldDB" id="A0A7I8WET7"/>
<dbReference type="InterPro" id="IPR052065">
    <property type="entry name" value="Compl_asym_regulator"/>
</dbReference>
<dbReference type="InterPro" id="IPR008983">
    <property type="entry name" value="Tumour_necrosis_fac-like_dom"/>
</dbReference>
<dbReference type="InterPro" id="IPR036383">
    <property type="entry name" value="TSP1_rpt_sf"/>
</dbReference>
<dbReference type="FunFam" id="2.20.100.10:FF:000002">
    <property type="entry name" value="Unc-5 netrin receptor C"/>
    <property type="match status" value="1"/>
</dbReference>
<dbReference type="Pfam" id="PF01607">
    <property type="entry name" value="CBM_14"/>
    <property type="match status" value="2"/>
</dbReference>
<dbReference type="Pfam" id="PF00090">
    <property type="entry name" value="TSP_1"/>
    <property type="match status" value="1"/>
</dbReference>
<sequence>MNYLVLFTLAAIYIFKCNNASFVCPIDSDQTPINGAYRDPNLCGIYYRCVNGIAYPQQCPPGLHFQLSATPCHFFACVQPSQSDCLKENPKNKNAESSTGKGDSSLLKSIVQGKRLQIRANECLPNLNSTVASSENPSLYYNCVNGVAWPQQCPPQTKFNPTFNFDKCLGEICRKSSDGSQPIHGSWSEWSEWSACQPICGDGSRTRTRLCNNPPPSNGGNNCRGQSSEIEQCTNGPCSQNGSAFMVSLTERTNGNAGIMNWTSVNLNSGGMFNAENNEVTIKTSGLYYFSMVSTTTNGNLINMAMEKTGINLGITRAAYENAEGPETMSRSGLALLTPVFKPQMRLIAPTSLYSTSEGRETSWLGFHYESDSYLFCGSNRRLPGGYVKWPRITAMKGFRENSILSQFRVDSTGLYFLNAGMLSGFSHGDQHRMRILNVQIFRNNALFATFLSLSASIQNNLGTEQFSRSNLVNLLEGDVLTAHVVLPIASSAGPLAGINTETYMSAFKLNKSLVYFQAKDTDNTCDEFRRINLKNIDMDSTSSWNATRNEYVVKRAGIYYIEFTFQKYYNSKLELRMFLNGERIALSMKHSSLDKNFLFTRTLLLNLKETDKFHWENYGCISEKAFVTIIQTS</sequence>
<evidence type="ECO:0000313" key="6">
    <source>
        <dbReference type="EMBL" id="CAD5126696.1"/>
    </source>
</evidence>
<dbReference type="GO" id="GO:0005576">
    <property type="term" value="C:extracellular region"/>
    <property type="evidence" value="ECO:0007669"/>
    <property type="project" value="InterPro"/>
</dbReference>
<accession>A0A7I8WET7</accession>
<organism evidence="6 7">
    <name type="scientific">Dimorphilus gyrociliatus</name>
    <dbReference type="NCBI Taxonomy" id="2664684"/>
    <lineage>
        <taxon>Eukaryota</taxon>
        <taxon>Metazoa</taxon>
        <taxon>Spiralia</taxon>
        <taxon>Lophotrochozoa</taxon>
        <taxon>Annelida</taxon>
        <taxon>Polychaeta</taxon>
        <taxon>Polychaeta incertae sedis</taxon>
        <taxon>Dinophilidae</taxon>
        <taxon>Dimorphilus</taxon>
    </lineage>
</organism>
<feature type="region of interest" description="Disordered" evidence="3">
    <location>
        <begin position="83"/>
        <end position="104"/>
    </location>
</feature>
<dbReference type="InterPro" id="IPR002557">
    <property type="entry name" value="Chitin-bd_dom"/>
</dbReference>
<comment type="caution">
    <text evidence="6">The sequence shown here is derived from an EMBL/GenBank/DDBJ whole genome shotgun (WGS) entry which is preliminary data.</text>
</comment>
<dbReference type="GO" id="GO:0008061">
    <property type="term" value="F:chitin binding"/>
    <property type="evidence" value="ECO:0007669"/>
    <property type="project" value="InterPro"/>
</dbReference>
<evidence type="ECO:0000256" key="2">
    <source>
        <dbReference type="ARBA" id="ARBA00023157"/>
    </source>
</evidence>
<reference evidence="6 7" key="1">
    <citation type="submission" date="2020-08" db="EMBL/GenBank/DDBJ databases">
        <authorList>
            <person name="Hejnol A."/>
        </authorList>
    </citation>
    <scope>NUCLEOTIDE SEQUENCE [LARGE SCALE GENOMIC DNA]</scope>
</reference>
<keyword evidence="1" id="KW-0677">Repeat</keyword>
<dbReference type="EMBL" id="CAJFCJ010000074">
    <property type="protein sequence ID" value="CAD5126696.1"/>
    <property type="molecule type" value="Genomic_DNA"/>
</dbReference>
<feature type="chain" id="PRO_5029677067" evidence="4">
    <location>
        <begin position="21"/>
        <end position="634"/>
    </location>
</feature>
<feature type="compositionally biased region" description="Basic and acidic residues" evidence="3">
    <location>
        <begin position="85"/>
        <end position="94"/>
    </location>
</feature>
<dbReference type="InterPro" id="IPR000884">
    <property type="entry name" value="TSP1_rpt"/>
</dbReference>
<dbReference type="SMART" id="SM00494">
    <property type="entry name" value="ChtBD2"/>
    <property type="match status" value="2"/>
</dbReference>
<evidence type="ECO:0000256" key="3">
    <source>
        <dbReference type="SAM" id="MobiDB-lite"/>
    </source>
</evidence>
<dbReference type="PANTHER" id="PTHR22906">
    <property type="entry name" value="PROPERDIN"/>
    <property type="match status" value="1"/>
</dbReference>
<dbReference type="SUPFAM" id="SSF57625">
    <property type="entry name" value="Invertebrate chitin-binding proteins"/>
    <property type="match status" value="2"/>
</dbReference>
<evidence type="ECO:0000256" key="4">
    <source>
        <dbReference type="SAM" id="SignalP"/>
    </source>
</evidence>
<protein>
    <submittedName>
        <fullName evidence="6">DgyrCDS14764</fullName>
    </submittedName>
</protein>
<dbReference type="OrthoDB" id="6227627at2759"/>
<keyword evidence="2" id="KW-1015">Disulfide bond</keyword>
<evidence type="ECO:0000256" key="1">
    <source>
        <dbReference type="ARBA" id="ARBA00022737"/>
    </source>
</evidence>
<dbReference type="PRINTS" id="PR01705">
    <property type="entry name" value="TSP1REPEAT"/>
</dbReference>
<gene>
    <name evidence="6" type="ORF">DGYR_LOCUS13929</name>
</gene>
<dbReference type="PANTHER" id="PTHR22906:SF21">
    <property type="entry name" value="SEMA DOMAIN-CONTAINING PROTEIN"/>
    <property type="match status" value="1"/>
</dbReference>
<feature type="signal peptide" evidence="4">
    <location>
        <begin position="1"/>
        <end position="20"/>
    </location>
</feature>
<dbReference type="PROSITE" id="PS50092">
    <property type="entry name" value="TSP1"/>
    <property type="match status" value="1"/>
</dbReference>
<evidence type="ECO:0000313" key="7">
    <source>
        <dbReference type="Proteomes" id="UP000549394"/>
    </source>
</evidence>
<dbReference type="Proteomes" id="UP000549394">
    <property type="component" value="Unassembled WGS sequence"/>
</dbReference>
<dbReference type="Gene3D" id="2.170.140.10">
    <property type="entry name" value="Chitin binding domain"/>
    <property type="match status" value="2"/>
</dbReference>
<keyword evidence="4" id="KW-0732">Signal</keyword>
<feature type="domain" description="Chitin-binding type-2" evidence="5">
    <location>
        <begin position="120"/>
        <end position="168"/>
    </location>
</feature>
<dbReference type="PROSITE" id="PS50940">
    <property type="entry name" value="CHIT_BIND_II"/>
    <property type="match status" value="2"/>
</dbReference>
<dbReference type="Gene3D" id="2.60.120.40">
    <property type="match status" value="2"/>
</dbReference>
<dbReference type="SUPFAM" id="SSF49842">
    <property type="entry name" value="TNF-like"/>
    <property type="match status" value="2"/>
</dbReference>
<dbReference type="Gene3D" id="2.20.100.10">
    <property type="entry name" value="Thrombospondin type-1 (TSP1) repeat"/>
    <property type="match status" value="1"/>
</dbReference>
<evidence type="ECO:0000259" key="5">
    <source>
        <dbReference type="PROSITE" id="PS50940"/>
    </source>
</evidence>